<evidence type="ECO:0000313" key="9">
    <source>
        <dbReference type="Proteomes" id="UP000429523"/>
    </source>
</evidence>
<evidence type="ECO:0000313" key="3">
    <source>
        <dbReference type="EMBL" id="KAE9099353.1"/>
    </source>
</evidence>
<protein>
    <submittedName>
        <fullName evidence="3">Uncharacterized protein</fullName>
    </submittedName>
</protein>
<comment type="caution">
    <text evidence="3">The sequence shown here is derived from an EMBL/GenBank/DDBJ whole genome shotgun (WGS) entry which is preliminary data.</text>
</comment>
<dbReference type="AlphaFoldDB" id="A0A6A3RKV5"/>
<dbReference type="EMBL" id="QXGA01000910">
    <property type="protein sequence ID" value="KAE9136049.1"/>
    <property type="molecule type" value="Genomic_DNA"/>
</dbReference>
<evidence type="ECO:0000313" key="10">
    <source>
        <dbReference type="Proteomes" id="UP000433483"/>
    </source>
</evidence>
<accession>A0A6A3RKV5</accession>
<evidence type="ECO:0000313" key="7">
    <source>
        <dbReference type="EMBL" id="KAE9216362.1"/>
    </source>
</evidence>
<dbReference type="Proteomes" id="UP000440367">
    <property type="component" value="Unassembled WGS sequence"/>
</dbReference>
<reference evidence="9 10" key="1">
    <citation type="submission" date="2018-08" db="EMBL/GenBank/DDBJ databases">
        <title>Genomic investigation of the strawberry pathogen Phytophthora fragariae indicates pathogenicity is determined by transcriptional variation in three key races.</title>
        <authorList>
            <person name="Adams T.M."/>
            <person name="Armitage A.D."/>
            <person name="Sobczyk M.K."/>
            <person name="Bates H.J."/>
            <person name="Dunwell J.M."/>
            <person name="Nellist C.F."/>
            <person name="Harrison R.J."/>
        </authorList>
    </citation>
    <scope>NUCLEOTIDE SEQUENCE [LARGE SCALE GENOMIC DNA]</scope>
    <source>
        <strain evidence="8 11">A4</strain>
        <strain evidence="7 12">BC-1</strain>
        <strain evidence="6 10">NOV-27</strain>
        <strain evidence="5 13">NOV-5</strain>
        <strain evidence="3 14">NOV-71</strain>
        <strain evidence="1 9">NOV-9</strain>
        <strain evidence="4 16">ONT-3</strain>
        <strain evidence="2 15">SCRP245</strain>
    </source>
</reference>
<evidence type="ECO:0000313" key="12">
    <source>
        <dbReference type="Proteomes" id="UP000440367"/>
    </source>
</evidence>
<evidence type="ECO:0000313" key="8">
    <source>
        <dbReference type="EMBL" id="KAE9285210.1"/>
    </source>
</evidence>
<dbReference type="Proteomes" id="UP000429523">
    <property type="component" value="Unassembled WGS sequence"/>
</dbReference>
<dbReference type="EMBL" id="QXGB01001090">
    <property type="protein sequence ID" value="KAE9197321.1"/>
    <property type="molecule type" value="Genomic_DNA"/>
</dbReference>
<dbReference type="Proteomes" id="UP000440732">
    <property type="component" value="Unassembled WGS sequence"/>
</dbReference>
<name>A0A6A3RKV5_9STRA</name>
<dbReference type="EMBL" id="QXGD01001047">
    <property type="protein sequence ID" value="KAE9216362.1"/>
    <property type="molecule type" value="Genomic_DNA"/>
</dbReference>
<dbReference type="Proteomes" id="UP000437068">
    <property type="component" value="Unassembled WGS sequence"/>
</dbReference>
<dbReference type="EMBL" id="QXGE01002072">
    <property type="protein sequence ID" value="KAE9285210.1"/>
    <property type="molecule type" value="Genomic_DNA"/>
</dbReference>
<evidence type="ECO:0000313" key="1">
    <source>
        <dbReference type="EMBL" id="KAE8926183.1"/>
    </source>
</evidence>
<evidence type="ECO:0000313" key="16">
    <source>
        <dbReference type="Proteomes" id="UP000488956"/>
    </source>
</evidence>
<sequence length="59" mass="6485">MKNISKSTNVEMIEGVHVAKEALSRRASSNARALEDPVMMNICSSAFVHRAPARLRQCA</sequence>
<evidence type="ECO:0000313" key="4">
    <source>
        <dbReference type="EMBL" id="KAE9099520.1"/>
    </source>
</evidence>
<dbReference type="Proteomes" id="UP000460718">
    <property type="component" value="Unassembled WGS sequence"/>
</dbReference>
<gene>
    <name evidence="8" type="ORF">PF001_g22013</name>
    <name evidence="7" type="ORF">PF002_g17102</name>
    <name evidence="6" type="ORF">PF005_g16555</name>
    <name evidence="5" type="ORF">PF006_g14466</name>
    <name evidence="3" type="ORF">PF007_g15906</name>
    <name evidence="1" type="ORF">PF009_g23621</name>
    <name evidence="4" type="ORF">PF010_g15170</name>
    <name evidence="2" type="ORF">PF011_g21554</name>
</gene>
<keyword evidence="10" id="KW-1185">Reference proteome</keyword>
<dbReference type="EMBL" id="QXFW01002056">
    <property type="protein sequence ID" value="KAE8982577.1"/>
    <property type="molecule type" value="Genomic_DNA"/>
</dbReference>
<evidence type="ECO:0000313" key="13">
    <source>
        <dbReference type="Proteomes" id="UP000440732"/>
    </source>
</evidence>
<dbReference type="EMBL" id="QXFX01000974">
    <property type="protein sequence ID" value="KAE9099520.1"/>
    <property type="molecule type" value="Genomic_DNA"/>
</dbReference>
<evidence type="ECO:0000313" key="5">
    <source>
        <dbReference type="EMBL" id="KAE9136049.1"/>
    </source>
</evidence>
<dbReference type="Proteomes" id="UP000433483">
    <property type="component" value="Unassembled WGS sequence"/>
</dbReference>
<dbReference type="EMBL" id="QXGF01002096">
    <property type="protein sequence ID" value="KAE8926183.1"/>
    <property type="molecule type" value="Genomic_DNA"/>
</dbReference>
<dbReference type="Proteomes" id="UP000488956">
    <property type="component" value="Unassembled WGS sequence"/>
</dbReference>
<dbReference type="Proteomes" id="UP000441208">
    <property type="component" value="Unassembled WGS sequence"/>
</dbReference>
<evidence type="ECO:0000313" key="11">
    <source>
        <dbReference type="Proteomes" id="UP000437068"/>
    </source>
</evidence>
<evidence type="ECO:0000313" key="2">
    <source>
        <dbReference type="EMBL" id="KAE8982577.1"/>
    </source>
</evidence>
<evidence type="ECO:0000313" key="14">
    <source>
        <dbReference type="Proteomes" id="UP000441208"/>
    </source>
</evidence>
<organism evidence="3 14">
    <name type="scientific">Phytophthora fragariae</name>
    <dbReference type="NCBI Taxonomy" id="53985"/>
    <lineage>
        <taxon>Eukaryota</taxon>
        <taxon>Sar</taxon>
        <taxon>Stramenopiles</taxon>
        <taxon>Oomycota</taxon>
        <taxon>Peronosporomycetes</taxon>
        <taxon>Peronosporales</taxon>
        <taxon>Peronosporaceae</taxon>
        <taxon>Phytophthora</taxon>
    </lineage>
</organism>
<evidence type="ECO:0000313" key="6">
    <source>
        <dbReference type="EMBL" id="KAE9197321.1"/>
    </source>
</evidence>
<proteinExistence type="predicted"/>
<dbReference type="EMBL" id="QXFZ01000998">
    <property type="protein sequence ID" value="KAE9099353.1"/>
    <property type="molecule type" value="Genomic_DNA"/>
</dbReference>
<evidence type="ECO:0000313" key="15">
    <source>
        <dbReference type="Proteomes" id="UP000460718"/>
    </source>
</evidence>